<comment type="caution">
    <text evidence="1">The sequence shown here is derived from an EMBL/GenBank/DDBJ whole genome shotgun (WGS) entry which is preliminary data.</text>
</comment>
<protein>
    <recommendedName>
        <fullName evidence="3">PIN domain-containing protein</fullName>
    </recommendedName>
</protein>
<evidence type="ECO:0000313" key="2">
    <source>
        <dbReference type="Proteomes" id="UP000011682"/>
    </source>
</evidence>
<name>S9P366_CYSF2</name>
<evidence type="ECO:0008006" key="3">
    <source>
        <dbReference type="Google" id="ProtNLM"/>
    </source>
</evidence>
<evidence type="ECO:0000313" key="1">
    <source>
        <dbReference type="EMBL" id="EPX58915.1"/>
    </source>
</evidence>
<dbReference type="EMBL" id="ANAH02000021">
    <property type="protein sequence ID" value="EPX58915.1"/>
    <property type="molecule type" value="Genomic_DNA"/>
</dbReference>
<dbReference type="RefSeq" id="WP_002631588.1">
    <property type="nucleotide sequence ID" value="NZ_ANAH02000021.1"/>
</dbReference>
<dbReference type="OrthoDB" id="158697at2"/>
<dbReference type="eggNOG" id="ENOG5031A9N">
    <property type="taxonomic scope" value="Bacteria"/>
</dbReference>
<sequence>MSQTVLVIDTSILCVWLAIPHLDTCGPDDDRWDKPRVDALIQEHLTEGATLVLPLASIIETGNHIAQNPGDRFVLAQRLCDLLRKAVDGTAPYAAFSEQSVLWEREHMQGLTGGWPPLAARSISLADATIRDVAHFYARRGLDVRMLTGDLGLQALSPPAAPPALVPRRNRSRL</sequence>
<dbReference type="Proteomes" id="UP000011682">
    <property type="component" value="Unassembled WGS sequence"/>
</dbReference>
<keyword evidence="2" id="KW-1185">Reference proteome</keyword>
<accession>S9P366</accession>
<dbReference type="AlphaFoldDB" id="S9P366"/>
<proteinExistence type="predicted"/>
<reference evidence="1" key="1">
    <citation type="submission" date="2013-05" db="EMBL/GenBank/DDBJ databases">
        <title>Genome assembly of Cystobacter fuscus DSM 2262.</title>
        <authorList>
            <person name="Sharma G."/>
            <person name="Khatri I."/>
            <person name="Kaur C."/>
            <person name="Mayilraj S."/>
            <person name="Subramanian S."/>
        </authorList>
    </citation>
    <scope>NUCLEOTIDE SEQUENCE [LARGE SCALE GENOMIC DNA]</scope>
    <source>
        <strain evidence="1">DSM 2262</strain>
    </source>
</reference>
<gene>
    <name evidence="1" type="ORF">D187_003630</name>
</gene>
<organism evidence="1 2">
    <name type="scientific">Cystobacter fuscus (strain ATCC 25194 / DSM 2262 / NBRC 100088 / M29)</name>
    <dbReference type="NCBI Taxonomy" id="1242864"/>
    <lineage>
        <taxon>Bacteria</taxon>
        <taxon>Pseudomonadati</taxon>
        <taxon>Myxococcota</taxon>
        <taxon>Myxococcia</taxon>
        <taxon>Myxococcales</taxon>
        <taxon>Cystobacterineae</taxon>
        <taxon>Archangiaceae</taxon>
        <taxon>Cystobacter</taxon>
    </lineage>
</organism>